<feature type="transmembrane region" description="Helical" evidence="2">
    <location>
        <begin position="112"/>
        <end position="132"/>
    </location>
</feature>
<dbReference type="OrthoDB" id="120202at2759"/>
<gene>
    <name evidence="3" type="ORF">Pfra01_001033100</name>
</gene>
<reference evidence="3" key="1">
    <citation type="submission" date="2023-04" db="EMBL/GenBank/DDBJ databases">
        <title>Phytophthora fragariaefolia NBRC 109709.</title>
        <authorList>
            <person name="Ichikawa N."/>
            <person name="Sato H."/>
            <person name="Tonouchi N."/>
        </authorList>
    </citation>
    <scope>NUCLEOTIDE SEQUENCE</scope>
    <source>
        <strain evidence="3">NBRC 109709</strain>
    </source>
</reference>
<protein>
    <submittedName>
        <fullName evidence="3">Unnamed protein product</fullName>
    </submittedName>
</protein>
<feature type="region of interest" description="Disordered" evidence="1">
    <location>
        <begin position="365"/>
        <end position="384"/>
    </location>
</feature>
<proteinExistence type="predicted"/>
<comment type="caution">
    <text evidence="3">The sequence shown here is derived from an EMBL/GenBank/DDBJ whole genome shotgun (WGS) entry which is preliminary data.</text>
</comment>
<dbReference type="AlphaFoldDB" id="A0A9W7CNY2"/>
<keyword evidence="2" id="KW-0812">Transmembrane</keyword>
<sequence>MQIAQLVEKCINLWETTQVELHGFYSVERVRELIHYRENTSIIRALAVLMLMPWPSVIITILVDLIPLRPSSEGLQANYLFIVRTFLSFWVTTIAINLQFKHTVPTSPLTKVQIIVSSAFTAVLTTGVMYVLSLTIGFPLPFEIITVSPAWVAFMLVPLISFLHNARSDPVVWLQIVNTLKTWVCLESLVIIYPMYFYLFTTLPAKAKTPFVMLLPIIKIILRNVMSRTVVHLKDEIPEVVLMNVEVFNSLFMSYCMQNTPSVWAALGLIAIDADQMLASLHDVEVIIQYLRSLQELVDSERSQQGRNDSMCQRTKKLGKMNILMCTEEILDRSRSARAPQIETMAAKISTETTLQVIQLKVSPKPKNSRGLSEPIRASPRTHAQPKLVKGPSLRKVFSSCGFVSGSNKLDIPQLEVEYALRARKVLYSTEFLLLINYVEVIVPVIFCKPVIFGNWRVYS</sequence>
<evidence type="ECO:0000313" key="4">
    <source>
        <dbReference type="Proteomes" id="UP001165121"/>
    </source>
</evidence>
<keyword evidence="2" id="KW-1133">Transmembrane helix</keyword>
<name>A0A9W7CNY2_9STRA</name>
<dbReference type="Proteomes" id="UP001165121">
    <property type="component" value="Unassembled WGS sequence"/>
</dbReference>
<evidence type="ECO:0000256" key="1">
    <source>
        <dbReference type="SAM" id="MobiDB-lite"/>
    </source>
</evidence>
<keyword evidence="4" id="KW-1185">Reference proteome</keyword>
<dbReference type="EMBL" id="BSXT01000988">
    <property type="protein sequence ID" value="GMF37144.1"/>
    <property type="molecule type" value="Genomic_DNA"/>
</dbReference>
<organism evidence="3 4">
    <name type="scientific">Phytophthora fragariaefolia</name>
    <dbReference type="NCBI Taxonomy" id="1490495"/>
    <lineage>
        <taxon>Eukaryota</taxon>
        <taxon>Sar</taxon>
        <taxon>Stramenopiles</taxon>
        <taxon>Oomycota</taxon>
        <taxon>Peronosporomycetes</taxon>
        <taxon>Peronosporales</taxon>
        <taxon>Peronosporaceae</taxon>
        <taxon>Phytophthora</taxon>
    </lineage>
</organism>
<feature type="transmembrane region" description="Helical" evidence="2">
    <location>
        <begin position="183"/>
        <end position="201"/>
    </location>
</feature>
<feature type="transmembrane region" description="Helical" evidence="2">
    <location>
        <begin position="79"/>
        <end position="100"/>
    </location>
</feature>
<evidence type="ECO:0000313" key="3">
    <source>
        <dbReference type="EMBL" id="GMF37144.1"/>
    </source>
</evidence>
<keyword evidence="2" id="KW-0472">Membrane</keyword>
<evidence type="ECO:0000256" key="2">
    <source>
        <dbReference type="SAM" id="Phobius"/>
    </source>
</evidence>
<accession>A0A9W7CNY2</accession>
<feature type="transmembrane region" description="Helical" evidence="2">
    <location>
        <begin position="45"/>
        <end position="67"/>
    </location>
</feature>
<feature type="transmembrane region" description="Helical" evidence="2">
    <location>
        <begin position="144"/>
        <end position="163"/>
    </location>
</feature>